<dbReference type="OrthoDB" id="416253at2759"/>
<dbReference type="AlphaFoldDB" id="A0A8J4SZ53"/>
<evidence type="ECO:0000256" key="3">
    <source>
        <dbReference type="ARBA" id="ARBA00023002"/>
    </source>
</evidence>
<keyword evidence="3" id="KW-0560">Oxidoreductase</keyword>
<comment type="caution">
    <text evidence="8">The sequence shown here is derived from an EMBL/GenBank/DDBJ whole genome shotgun (WGS) entry which is preliminary data.</text>
</comment>
<evidence type="ECO:0000313" key="8">
    <source>
        <dbReference type="EMBL" id="KAF5394531.1"/>
    </source>
</evidence>
<dbReference type="PANTHER" id="PTHR11732">
    <property type="entry name" value="ALDO/KETO REDUCTASE"/>
    <property type="match status" value="1"/>
</dbReference>
<reference evidence="8" key="1">
    <citation type="submission" date="2019-05" db="EMBL/GenBank/DDBJ databases">
        <title>Annotation for the trematode Paragonimus heterotremus.</title>
        <authorList>
            <person name="Choi Y.-J."/>
        </authorList>
    </citation>
    <scope>NUCLEOTIDE SEQUENCE</scope>
    <source>
        <strain evidence="8">LC</strain>
    </source>
</reference>
<keyword evidence="9" id="KW-1185">Reference proteome</keyword>
<dbReference type="EMBL" id="LUCH01018243">
    <property type="protein sequence ID" value="KAF5394531.1"/>
    <property type="molecule type" value="Genomic_DNA"/>
</dbReference>
<sequence length="280" mass="31649">MTSIKLSDGSEIPTVGLGTWRCSASTIQQSISSALENNYRHFDCAYLYGNEKRIGEAFEESLKRLHLKRETIFITSKLWCTYFRPELVRQCCLQSLANLRLQYVDLYLMHSPMALQKRFQPGDSIFPVGQDGVTIAVDSVPLVDTWRAMEKLVDEGLVKSIGLSNFNQRQIAHVLAHCRIRPVNLQIEIHANFPNTSLVNYAQSVGLTVTAYAPLGSPGGFRGKNNLLTESWVTEIAKRHQKTCAQILLRYCLQRGLVVIPKSSKPHRIKENIQVSPQYI</sequence>
<evidence type="ECO:0000256" key="1">
    <source>
        <dbReference type="ARBA" id="ARBA00007905"/>
    </source>
</evidence>
<feature type="site" description="Lowers pKa of active site Tyr" evidence="6">
    <location>
        <position position="77"/>
    </location>
</feature>
<feature type="active site" description="Proton donor" evidence="4">
    <location>
        <position position="48"/>
    </location>
</feature>
<accession>A0A8J4SZ53</accession>
<evidence type="ECO:0000256" key="2">
    <source>
        <dbReference type="ARBA" id="ARBA00022857"/>
    </source>
</evidence>
<dbReference type="Gene3D" id="3.20.20.100">
    <property type="entry name" value="NADP-dependent oxidoreductase domain"/>
    <property type="match status" value="1"/>
</dbReference>
<protein>
    <submittedName>
        <fullName evidence="8">Aldo-keto reductase</fullName>
    </submittedName>
</protein>
<dbReference type="PRINTS" id="PR00069">
    <property type="entry name" value="ALDKETRDTASE"/>
</dbReference>
<dbReference type="Pfam" id="PF00248">
    <property type="entry name" value="Aldo_ket_red"/>
    <property type="match status" value="1"/>
</dbReference>
<evidence type="ECO:0000313" key="9">
    <source>
        <dbReference type="Proteomes" id="UP000748531"/>
    </source>
</evidence>
<dbReference type="SUPFAM" id="SSF51430">
    <property type="entry name" value="NAD(P)-linked oxidoreductase"/>
    <property type="match status" value="1"/>
</dbReference>
<evidence type="ECO:0000256" key="6">
    <source>
        <dbReference type="PIRSR" id="PIRSR000097-3"/>
    </source>
</evidence>
<dbReference type="InterPro" id="IPR020471">
    <property type="entry name" value="AKR"/>
</dbReference>
<dbReference type="GO" id="GO:0016491">
    <property type="term" value="F:oxidoreductase activity"/>
    <property type="evidence" value="ECO:0007669"/>
    <property type="project" value="UniProtKB-KW"/>
</dbReference>
<evidence type="ECO:0000259" key="7">
    <source>
        <dbReference type="Pfam" id="PF00248"/>
    </source>
</evidence>
<dbReference type="PIRSF" id="PIRSF000097">
    <property type="entry name" value="AKR"/>
    <property type="match status" value="1"/>
</dbReference>
<keyword evidence="2" id="KW-0521">NADP</keyword>
<evidence type="ECO:0000256" key="5">
    <source>
        <dbReference type="PIRSR" id="PIRSR000097-2"/>
    </source>
</evidence>
<feature type="domain" description="NADP-dependent oxidoreductase" evidence="7">
    <location>
        <begin position="15"/>
        <end position="276"/>
    </location>
</feature>
<comment type="similarity">
    <text evidence="1">Belongs to the aldo/keto reductase family.</text>
</comment>
<proteinExistence type="inferred from homology"/>
<evidence type="ECO:0000256" key="4">
    <source>
        <dbReference type="PIRSR" id="PIRSR000097-1"/>
    </source>
</evidence>
<gene>
    <name evidence="8" type="ORF">PHET_11235</name>
</gene>
<feature type="binding site" evidence="5">
    <location>
        <position position="110"/>
    </location>
    <ligand>
        <name>substrate</name>
    </ligand>
</feature>
<dbReference type="InterPro" id="IPR018170">
    <property type="entry name" value="Aldo/ket_reductase_CS"/>
</dbReference>
<dbReference type="Proteomes" id="UP000748531">
    <property type="component" value="Unassembled WGS sequence"/>
</dbReference>
<dbReference type="FunFam" id="3.20.20.100:FF:000006">
    <property type="entry name" value="Aldo-keto reductase family 1 member A1"/>
    <property type="match status" value="1"/>
</dbReference>
<dbReference type="InterPro" id="IPR036812">
    <property type="entry name" value="NAD(P)_OxRdtase_dom_sf"/>
</dbReference>
<dbReference type="PROSITE" id="PS00062">
    <property type="entry name" value="ALDOKETO_REDUCTASE_2"/>
    <property type="match status" value="1"/>
</dbReference>
<name>A0A8J4SZ53_9TREM</name>
<organism evidence="8 9">
    <name type="scientific">Paragonimus heterotremus</name>
    <dbReference type="NCBI Taxonomy" id="100268"/>
    <lineage>
        <taxon>Eukaryota</taxon>
        <taxon>Metazoa</taxon>
        <taxon>Spiralia</taxon>
        <taxon>Lophotrochozoa</taxon>
        <taxon>Platyhelminthes</taxon>
        <taxon>Trematoda</taxon>
        <taxon>Digenea</taxon>
        <taxon>Plagiorchiida</taxon>
        <taxon>Troglotremata</taxon>
        <taxon>Troglotrematidae</taxon>
        <taxon>Paragonimus</taxon>
    </lineage>
</organism>
<dbReference type="PROSITE" id="PS00063">
    <property type="entry name" value="ALDOKETO_REDUCTASE_3"/>
    <property type="match status" value="1"/>
</dbReference>
<dbReference type="InterPro" id="IPR023210">
    <property type="entry name" value="NADP_OxRdtase_dom"/>
</dbReference>